<feature type="chain" id="PRO_5046804195" evidence="2">
    <location>
        <begin position="27"/>
        <end position="400"/>
    </location>
</feature>
<dbReference type="Proteomes" id="UP001319827">
    <property type="component" value="Chromosome"/>
</dbReference>
<sequence length="400" mass="42648">MRCAVGLAVGLLLAALFAGCSSNSSSSDAPAAGKVHEAGWRFLHDTEAQEDIFSCQVCHGVDFRGNSPVPSCFSCHIGGPPFRIHPDPVEAALEWRFPVNHGTWARRDIRSCQGCHGREGGPGSNPRFDVPIGRLEQGCESAVGCHGNNGFEWGHNLGAGHPAFDPNAPLKQDQLHWYGTEIVYRVGGVAAPLYYLSHYDAGNLSGSCALCHGAGLGGGVGPSCLACHGSDPLANVAGCISCHGRPVEAPAAYLARLGRADTRDPVFLGEVTRREEVVIDDPASGTRAARVGHLQHDAIPFAQRDSQEDCRVCHVEPQGDPEDPDFINDPRRNVNRHHLLVGTPIPAGSVAPCLAQGTCDVGDIYFCDSCHAFQLNPDTGLFEILVPRDCAECHTDLFPQ</sequence>
<feature type="signal peptide" evidence="2">
    <location>
        <begin position="1"/>
        <end position="26"/>
    </location>
</feature>
<dbReference type="PROSITE" id="PS51257">
    <property type="entry name" value="PROKAR_LIPOPROTEIN"/>
    <property type="match status" value="1"/>
</dbReference>
<evidence type="ECO:0000256" key="1">
    <source>
        <dbReference type="ARBA" id="ARBA00022729"/>
    </source>
</evidence>
<dbReference type="PANTHER" id="PTHR35038">
    <property type="entry name" value="DISSIMILATORY SULFITE REDUCTASE SIRA"/>
    <property type="match status" value="1"/>
</dbReference>
<gene>
    <name evidence="3" type="ORF">DESUT3_36250</name>
</gene>
<organism evidence="3 4">
    <name type="scientific">Desulfuromonas versatilis</name>
    <dbReference type="NCBI Taxonomy" id="2802975"/>
    <lineage>
        <taxon>Bacteria</taxon>
        <taxon>Pseudomonadati</taxon>
        <taxon>Thermodesulfobacteriota</taxon>
        <taxon>Desulfuromonadia</taxon>
        <taxon>Desulfuromonadales</taxon>
        <taxon>Desulfuromonadaceae</taxon>
        <taxon>Desulfuromonas</taxon>
    </lineage>
</organism>
<evidence type="ECO:0000256" key="2">
    <source>
        <dbReference type="SAM" id="SignalP"/>
    </source>
</evidence>
<dbReference type="InterPro" id="IPR036280">
    <property type="entry name" value="Multihaem_cyt_sf"/>
</dbReference>
<evidence type="ECO:0000313" key="3">
    <source>
        <dbReference type="EMBL" id="BCR06556.1"/>
    </source>
</evidence>
<reference evidence="3 4" key="2">
    <citation type="journal article" date="2021" name="Int. J. Syst. Evol. Microbiol.">
        <title>Isolation and Polyphasic Characterization of Desulfuromonas versatilis sp. Nov., an Electrogenic Bacteria Capable of Versatile Metabolism Isolated from a Graphene Oxide-Reducing Enrichment Culture.</title>
        <authorList>
            <person name="Xie L."/>
            <person name="Yoshida N."/>
            <person name="Ishii S."/>
            <person name="Meng L."/>
        </authorList>
    </citation>
    <scope>NUCLEOTIDE SEQUENCE [LARGE SCALE GENOMIC DNA]</scope>
    <source>
        <strain evidence="3 4">NIT-T3</strain>
    </source>
</reference>
<dbReference type="InterPro" id="IPR051829">
    <property type="entry name" value="Multiheme_Cytochr_ET"/>
</dbReference>
<accession>A0ABM8HW60</accession>
<keyword evidence="1 2" id="KW-0732">Signal</keyword>
<dbReference type="SUPFAM" id="SSF48695">
    <property type="entry name" value="Multiheme cytochromes"/>
    <property type="match status" value="2"/>
</dbReference>
<dbReference type="CDD" id="cd08168">
    <property type="entry name" value="Cytochrom_C3"/>
    <property type="match status" value="1"/>
</dbReference>
<dbReference type="Gene3D" id="3.90.10.10">
    <property type="entry name" value="Cytochrome C3"/>
    <property type="match status" value="1"/>
</dbReference>
<dbReference type="EMBL" id="AP024355">
    <property type="protein sequence ID" value="BCR06556.1"/>
    <property type="molecule type" value="Genomic_DNA"/>
</dbReference>
<keyword evidence="4" id="KW-1185">Reference proteome</keyword>
<dbReference type="RefSeq" id="WP_221249936.1">
    <property type="nucleotide sequence ID" value="NZ_AP024355.1"/>
</dbReference>
<reference evidence="3 4" key="1">
    <citation type="journal article" date="2016" name="C (Basel)">
        <title>Selective Growth of and Electricity Production by Marine Exoelectrogenic Bacteria in Self-Aggregated Hydrogel of Microbially Reduced Graphene Oxide.</title>
        <authorList>
            <person name="Yoshida N."/>
            <person name="Goto Y."/>
            <person name="Miyata Y."/>
        </authorList>
    </citation>
    <scope>NUCLEOTIDE SEQUENCE [LARGE SCALE GENOMIC DNA]</scope>
    <source>
        <strain evidence="3 4">NIT-T3</strain>
    </source>
</reference>
<name>A0ABM8HW60_9BACT</name>
<proteinExistence type="predicted"/>
<evidence type="ECO:0000313" key="4">
    <source>
        <dbReference type="Proteomes" id="UP001319827"/>
    </source>
</evidence>
<protein>
    <submittedName>
        <fullName evidence="3">C-type cytochrome</fullName>
    </submittedName>
</protein>